<organism evidence="2 3">
    <name type="scientific">Linum tenue</name>
    <dbReference type="NCBI Taxonomy" id="586396"/>
    <lineage>
        <taxon>Eukaryota</taxon>
        <taxon>Viridiplantae</taxon>
        <taxon>Streptophyta</taxon>
        <taxon>Embryophyta</taxon>
        <taxon>Tracheophyta</taxon>
        <taxon>Spermatophyta</taxon>
        <taxon>Magnoliopsida</taxon>
        <taxon>eudicotyledons</taxon>
        <taxon>Gunneridae</taxon>
        <taxon>Pentapetalae</taxon>
        <taxon>rosids</taxon>
        <taxon>fabids</taxon>
        <taxon>Malpighiales</taxon>
        <taxon>Linaceae</taxon>
        <taxon>Linum</taxon>
    </lineage>
</organism>
<reference evidence="2" key="1">
    <citation type="submission" date="2022-08" db="EMBL/GenBank/DDBJ databases">
        <authorList>
            <person name="Gutierrez-Valencia J."/>
        </authorList>
    </citation>
    <scope>NUCLEOTIDE SEQUENCE</scope>
</reference>
<proteinExistence type="predicted"/>
<gene>
    <name evidence="2" type="ORF">LITE_LOCUS41438</name>
</gene>
<accession>A0AAV0Q3N2</accession>
<dbReference type="EMBL" id="CAMGYJ010000009">
    <property type="protein sequence ID" value="CAI0539865.1"/>
    <property type="molecule type" value="Genomic_DNA"/>
</dbReference>
<evidence type="ECO:0000313" key="3">
    <source>
        <dbReference type="Proteomes" id="UP001154282"/>
    </source>
</evidence>
<dbReference type="Gene3D" id="3.40.50.2000">
    <property type="entry name" value="Glycogen Phosphorylase B"/>
    <property type="match status" value="2"/>
</dbReference>
<name>A0AAV0Q3N2_9ROSI</name>
<evidence type="ECO:0000313" key="2">
    <source>
        <dbReference type="EMBL" id="CAI0539865.1"/>
    </source>
</evidence>
<dbReference type="SUPFAM" id="SSF53756">
    <property type="entry name" value="UDP-Glycosyltransferase/glycogen phosphorylase"/>
    <property type="match status" value="1"/>
</dbReference>
<dbReference type="InterPro" id="IPR002213">
    <property type="entry name" value="UDP_glucos_trans"/>
</dbReference>
<dbReference type="AlphaFoldDB" id="A0AAV0Q3N2"/>
<evidence type="ECO:0008006" key="4">
    <source>
        <dbReference type="Google" id="ProtNLM"/>
    </source>
</evidence>
<dbReference type="Proteomes" id="UP001154282">
    <property type="component" value="Unassembled WGS sequence"/>
</dbReference>
<dbReference type="PANTHER" id="PTHR48045">
    <property type="entry name" value="UDP-GLYCOSYLTRANSFERASE 72B1"/>
    <property type="match status" value="1"/>
</dbReference>
<keyword evidence="1" id="KW-0808">Transferase</keyword>
<dbReference type="PANTHER" id="PTHR48045:SF21">
    <property type="entry name" value="UDP-GLYCOSYLTRANSFERASE 83A1"/>
    <property type="match status" value="1"/>
</dbReference>
<keyword evidence="3" id="KW-1185">Reference proteome</keyword>
<dbReference type="GO" id="GO:0008194">
    <property type="term" value="F:UDP-glycosyltransferase activity"/>
    <property type="evidence" value="ECO:0007669"/>
    <property type="project" value="InterPro"/>
</dbReference>
<evidence type="ECO:0000256" key="1">
    <source>
        <dbReference type="ARBA" id="ARBA00022679"/>
    </source>
</evidence>
<protein>
    <recommendedName>
        <fullName evidence="4">UDP-glycosyltransferase 1</fullName>
    </recommendedName>
</protein>
<comment type="caution">
    <text evidence="2">The sequence shown here is derived from an EMBL/GenBank/DDBJ whole genome shotgun (WGS) entry which is preliminary data.</text>
</comment>
<dbReference type="Pfam" id="PF00201">
    <property type="entry name" value="UDPGT"/>
    <property type="match status" value="1"/>
</dbReference>
<sequence>MEGLANGVPFLCWPYFADQFLNASYVCDVWKVGLRLEREDGNGMMVVTKEEIRKKVDRLVGSVELKERSSEIKRMVRDSVGERGSSTQNLMKFAEWVRGL</sequence>